<protein>
    <submittedName>
        <fullName evidence="1">Uncharacterized protein</fullName>
    </submittedName>
</protein>
<reference evidence="1 2" key="1">
    <citation type="submission" date="2015-12" db="EMBL/GenBank/DDBJ databases">
        <title>Draft genome of the nematode, Onchocerca flexuosa.</title>
        <authorList>
            <person name="Mitreva M."/>
        </authorList>
    </citation>
    <scope>NUCLEOTIDE SEQUENCE [LARGE SCALE GENOMIC DNA]</scope>
    <source>
        <strain evidence="1">Red Deer</strain>
    </source>
</reference>
<dbReference type="AlphaFoldDB" id="A0A238BQ63"/>
<gene>
    <name evidence="1" type="ORF">X798_06180</name>
</gene>
<dbReference type="EMBL" id="KZ270058">
    <property type="protein sequence ID" value="OZC06815.1"/>
    <property type="molecule type" value="Genomic_DNA"/>
</dbReference>
<accession>A0A238BQ63</accession>
<organism evidence="1 2">
    <name type="scientific">Onchocerca flexuosa</name>
    <dbReference type="NCBI Taxonomy" id="387005"/>
    <lineage>
        <taxon>Eukaryota</taxon>
        <taxon>Metazoa</taxon>
        <taxon>Ecdysozoa</taxon>
        <taxon>Nematoda</taxon>
        <taxon>Chromadorea</taxon>
        <taxon>Rhabditida</taxon>
        <taxon>Spirurina</taxon>
        <taxon>Spiruromorpha</taxon>
        <taxon>Filarioidea</taxon>
        <taxon>Onchocercidae</taxon>
        <taxon>Onchocerca</taxon>
    </lineage>
</organism>
<dbReference type="OrthoDB" id="5866754at2759"/>
<evidence type="ECO:0000313" key="1">
    <source>
        <dbReference type="EMBL" id="OZC06815.1"/>
    </source>
</evidence>
<keyword evidence="2" id="KW-1185">Reference proteome</keyword>
<dbReference type="Proteomes" id="UP000242913">
    <property type="component" value="Unassembled WGS sequence"/>
</dbReference>
<sequence>MASEKGLADIIFTGTLSDWELPDLSVRSESFQSVKIPQYFMENAAKTIILSGRRFTGRNDGASTLESGTENDSNYFKLLEADGNSLLVGARKQALIN</sequence>
<evidence type="ECO:0000313" key="2">
    <source>
        <dbReference type="Proteomes" id="UP000242913"/>
    </source>
</evidence>
<name>A0A238BQ63_9BILA</name>
<proteinExistence type="predicted"/>